<dbReference type="Gene3D" id="3.40.50.850">
    <property type="entry name" value="Isochorismatase-like"/>
    <property type="match status" value="1"/>
</dbReference>
<proteinExistence type="predicted"/>
<dbReference type="InterPro" id="IPR000868">
    <property type="entry name" value="Isochorismatase-like_dom"/>
</dbReference>
<organism evidence="2">
    <name type="scientific">Halomonas sp. RT37</name>
    <dbReference type="NCBI Taxonomy" id="2950872"/>
    <lineage>
        <taxon>Bacteria</taxon>
        <taxon>Pseudomonadati</taxon>
        <taxon>Pseudomonadota</taxon>
        <taxon>Gammaproteobacteria</taxon>
        <taxon>Oceanospirillales</taxon>
        <taxon>Halomonadaceae</taxon>
        <taxon>Halomonas</taxon>
    </lineage>
</organism>
<dbReference type="PANTHER" id="PTHR14119">
    <property type="entry name" value="HYDROLASE"/>
    <property type="match status" value="1"/>
</dbReference>
<evidence type="ECO:0000313" key="2">
    <source>
        <dbReference type="EMBL" id="XBO71592.1"/>
    </source>
</evidence>
<protein>
    <submittedName>
        <fullName evidence="2">Isochorismatase family protein</fullName>
    </submittedName>
</protein>
<dbReference type="InterPro" id="IPR050993">
    <property type="entry name" value="Isochorismatase_domain"/>
</dbReference>
<accession>A0AAU7KJC9</accession>
<dbReference type="RefSeq" id="WP_213230076.1">
    <property type="nucleotide sequence ID" value="NZ_CP098827.1"/>
</dbReference>
<dbReference type="AlphaFoldDB" id="A0AAU7KJC9"/>
<sequence length="193" mass="21674">MLIERSDSLLLVVDVQTALMPVVERGDQAITEIGWLAAVAERLEVPVWVTEQYPQGLGATEPRLKCALPQSTRWFTKSHFNACRERDIAQAFEVAAPRQVVIAGAEAHICVLQTALGLLERGVELFWLVEGCVSRRSDEARLAGERARQAGAWQVSADMVAYEWLERCDDATFREVHRELLRPRASRPLRLAP</sequence>
<dbReference type="Pfam" id="PF00857">
    <property type="entry name" value="Isochorismatase"/>
    <property type="match status" value="1"/>
</dbReference>
<dbReference type="SUPFAM" id="SSF52499">
    <property type="entry name" value="Isochorismatase-like hydrolases"/>
    <property type="match status" value="1"/>
</dbReference>
<dbReference type="PANTHER" id="PTHR14119:SF3">
    <property type="entry name" value="ISOCHORISMATASE DOMAIN-CONTAINING PROTEIN 2"/>
    <property type="match status" value="1"/>
</dbReference>
<reference evidence="2" key="1">
    <citation type="submission" date="2022-06" db="EMBL/GenBank/DDBJ databases">
        <title>A novel DMS-producing enzyme.</title>
        <authorList>
            <person name="Zhang Y."/>
        </authorList>
    </citation>
    <scope>NUCLEOTIDE SEQUENCE</scope>
    <source>
        <strain evidence="2">RT37</strain>
    </source>
</reference>
<gene>
    <name evidence="2" type="ORF">NFG58_02410</name>
</gene>
<dbReference type="EMBL" id="CP098827">
    <property type="protein sequence ID" value="XBO71592.1"/>
    <property type="molecule type" value="Genomic_DNA"/>
</dbReference>
<dbReference type="InterPro" id="IPR036380">
    <property type="entry name" value="Isochorismatase-like_sf"/>
</dbReference>
<name>A0AAU7KJC9_9GAMM</name>
<feature type="domain" description="Isochorismatase-like" evidence="1">
    <location>
        <begin position="8"/>
        <end position="158"/>
    </location>
</feature>
<evidence type="ECO:0000259" key="1">
    <source>
        <dbReference type="Pfam" id="PF00857"/>
    </source>
</evidence>